<keyword evidence="2" id="KW-1185">Reference proteome</keyword>
<organism evidence="1 2">
    <name type="scientific">Protopolystoma xenopodis</name>
    <dbReference type="NCBI Taxonomy" id="117903"/>
    <lineage>
        <taxon>Eukaryota</taxon>
        <taxon>Metazoa</taxon>
        <taxon>Spiralia</taxon>
        <taxon>Lophotrochozoa</taxon>
        <taxon>Platyhelminthes</taxon>
        <taxon>Monogenea</taxon>
        <taxon>Polyopisthocotylea</taxon>
        <taxon>Polystomatidea</taxon>
        <taxon>Polystomatidae</taxon>
        <taxon>Protopolystoma</taxon>
    </lineage>
</organism>
<proteinExistence type="predicted"/>
<evidence type="ECO:0000313" key="1">
    <source>
        <dbReference type="EMBL" id="VEL14743.1"/>
    </source>
</evidence>
<gene>
    <name evidence="1" type="ORF">PXEA_LOCUS8183</name>
</gene>
<comment type="caution">
    <text evidence="1">The sequence shown here is derived from an EMBL/GenBank/DDBJ whole genome shotgun (WGS) entry which is preliminary data.</text>
</comment>
<dbReference type="Proteomes" id="UP000784294">
    <property type="component" value="Unassembled WGS sequence"/>
</dbReference>
<dbReference type="EMBL" id="CAAALY010022177">
    <property type="protein sequence ID" value="VEL14743.1"/>
    <property type="molecule type" value="Genomic_DNA"/>
</dbReference>
<reference evidence="1" key="1">
    <citation type="submission" date="2018-11" db="EMBL/GenBank/DDBJ databases">
        <authorList>
            <consortium name="Pathogen Informatics"/>
        </authorList>
    </citation>
    <scope>NUCLEOTIDE SEQUENCE</scope>
</reference>
<protein>
    <submittedName>
        <fullName evidence="1">Uncharacterized protein</fullName>
    </submittedName>
</protein>
<dbReference type="AlphaFoldDB" id="A0A3S5FCU4"/>
<name>A0A3S5FCU4_9PLAT</name>
<accession>A0A3S5FCU4</accession>
<sequence>MEILIDSHLPGDDLRSTFTPPVLGLSGGSCSRGCVIDHGAIARPTVRLITSPCHPREPGVDGIGGAPNKVIAGGVESISLSNPSETSETRLLFLPGKINSAATDNARTLDSMASETLPMAAADTHSTSNGVSNSYLGVSQATVQATASLVDLGQQGGHGCSDIEEDGLRIALVSPDNGEMSARDKHASGSCKNVEHPDWRISCFHNTSLVPIVSVDTVGYQIGASESVRNCKISVSWLPEYTGLHVCDYFSLLFSDYED</sequence>
<evidence type="ECO:0000313" key="2">
    <source>
        <dbReference type="Proteomes" id="UP000784294"/>
    </source>
</evidence>